<evidence type="ECO:0000256" key="2">
    <source>
        <dbReference type="ARBA" id="ARBA00008061"/>
    </source>
</evidence>
<keyword evidence="5" id="KW-0378">Hydrolase</keyword>
<dbReference type="Proteomes" id="UP000326759">
    <property type="component" value="Unassembled WGS sequence"/>
</dbReference>
<proteinExistence type="inferred from homology"/>
<keyword evidence="5" id="KW-0326">Glycosidase</keyword>
<feature type="domain" description="Glycosyl hydrolase family 13 catalytic" evidence="7">
    <location>
        <begin position="50"/>
        <end position="425"/>
    </location>
</feature>
<dbReference type="SUPFAM" id="SSF51445">
    <property type="entry name" value="(Trans)glycosidases"/>
    <property type="match status" value="2"/>
</dbReference>
<dbReference type="InterPro" id="IPR045857">
    <property type="entry name" value="O16G_dom_2"/>
</dbReference>
<comment type="caution">
    <text evidence="8">The sequence shown here is derived from an EMBL/GenBank/DDBJ whole genome shotgun (WGS) entry which is preliminary data.</text>
</comment>
<dbReference type="OrthoDB" id="1740265at2759"/>
<protein>
    <recommendedName>
        <fullName evidence="3">alpha-glucosidase</fullName>
        <ecNumber evidence="3">3.2.1.20</ecNumber>
    </recommendedName>
</protein>
<feature type="compositionally biased region" description="Basic and acidic residues" evidence="6">
    <location>
        <begin position="412"/>
        <end position="424"/>
    </location>
</feature>
<dbReference type="Pfam" id="PF00128">
    <property type="entry name" value="Alpha-amylase"/>
    <property type="match status" value="2"/>
</dbReference>
<dbReference type="SMART" id="SM00642">
    <property type="entry name" value="Aamy"/>
    <property type="match status" value="2"/>
</dbReference>
<dbReference type="GO" id="GO:0005975">
    <property type="term" value="P:carbohydrate metabolic process"/>
    <property type="evidence" value="ECO:0007669"/>
    <property type="project" value="InterPro"/>
</dbReference>
<evidence type="ECO:0000256" key="3">
    <source>
        <dbReference type="ARBA" id="ARBA00012741"/>
    </source>
</evidence>
<dbReference type="FunFam" id="3.90.400.10:FF:000001">
    <property type="entry name" value="Maltase A3, isoform A"/>
    <property type="match status" value="1"/>
</dbReference>
<dbReference type="Gene3D" id="3.90.400.10">
    <property type="entry name" value="Oligo-1,6-glucosidase, Domain 2"/>
    <property type="match status" value="2"/>
</dbReference>
<evidence type="ECO:0000313" key="9">
    <source>
        <dbReference type="Proteomes" id="UP000326759"/>
    </source>
</evidence>
<gene>
    <name evidence="8" type="primary">Mal-A1_3</name>
    <name evidence="8" type="ORF">Anas_02965</name>
</gene>
<dbReference type="EMBL" id="SEYY01019320">
    <property type="protein sequence ID" value="KAB7498391.1"/>
    <property type="molecule type" value="Genomic_DNA"/>
</dbReference>
<dbReference type="InterPro" id="IPR017853">
    <property type="entry name" value="GH"/>
</dbReference>
<dbReference type="InterPro" id="IPR006047">
    <property type="entry name" value="GH13_cat_dom"/>
</dbReference>
<sequence length="780" mass="92049">MYYYLALFTLTPYSHVFDKRVIGGIEALKKEILIDTEWHKEFWKRGVVLEIYPRSFYDYDGDGTGDLKGITSKSDYFVDLGVEMIWLTPILKSPMKDFGYDISDYKEIDPIFGTLEDFDNLIREMHLKGIKVIFDLVPNHTSDEHEWFKKSLKNDTKYKDYYLSAFRYSAWEWSEERKQFYLHQYLKEQPDLNYRNPEVVEEMNNIVRFWLDRGVDGFRVDALQRLFEVDDVYGADEPVAIDSGITDPTIHKYLDHICTRNQPETFEVTRGWYEILKSYEDRVMMVEVYDKDIQQVMKFYGNDSYTISDIPFNLLLNSKVRSAENMTGINLKNTIELWLNNMPKGKWPNWVMGSHDQKRVSTKFGKGIVDALNMFLLLLPGTPVSYYGEEIGMENVFISYEDTQDPAGCNRGPKEYTKSSRDPQRSPMQIFDCKQNMDSGITAKADYFVELGVETIWLTPIFKSPMKDFDIKVILDFIPNHTSDQHEWFQKSLENDPKYKDYYVWKDPNGYDDKGDPIPPNNWLSVFRYSAWEWSEKRKQFYLHQFLKEQPDLNFRNPDVVSEMNNVFRFWLDKGVDGFRIDALKHLVEDVYGGDEPISVNSGETDATKYDYLDHIYTVNQPETFDITRGWRQILDMYKDKMMIVEVYEDDIDQLMKYYGTETDPLADFPFNFSLITNFTSRSDVTGINLRANVEKWIKNMPKGMWPNWTVKYNFIGMEDTHISFEDTQDPAGINSGSEHYTETSRDPERTPMQWNDRINAGELIINCNYQRTKFEFMPN</sequence>
<evidence type="ECO:0000256" key="4">
    <source>
        <dbReference type="ARBA" id="ARBA00023180"/>
    </source>
</evidence>
<evidence type="ECO:0000256" key="1">
    <source>
        <dbReference type="ARBA" id="ARBA00001657"/>
    </source>
</evidence>
<reference evidence="8 9" key="1">
    <citation type="journal article" date="2019" name="PLoS Biol.">
        <title>Sex chromosomes control vertical transmission of feminizing Wolbachia symbionts in an isopod.</title>
        <authorList>
            <person name="Becking T."/>
            <person name="Chebbi M.A."/>
            <person name="Giraud I."/>
            <person name="Moumen B."/>
            <person name="Laverre T."/>
            <person name="Caubet Y."/>
            <person name="Peccoud J."/>
            <person name="Gilbert C."/>
            <person name="Cordaux R."/>
        </authorList>
    </citation>
    <scope>NUCLEOTIDE SEQUENCE [LARGE SCALE GENOMIC DNA]</scope>
    <source>
        <strain evidence="8">ANa2</strain>
        <tissue evidence="8">Whole body excluding digestive tract and cuticle</tissue>
    </source>
</reference>
<organism evidence="8 9">
    <name type="scientific">Armadillidium nasatum</name>
    <dbReference type="NCBI Taxonomy" id="96803"/>
    <lineage>
        <taxon>Eukaryota</taxon>
        <taxon>Metazoa</taxon>
        <taxon>Ecdysozoa</taxon>
        <taxon>Arthropoda</taxon>
        <taxon>Crustacea</taxon>
        <taxon>Multicrustacea</taxon>
        <taxon>Malacostraca</taxon>
        <taxon>Eumalacostraca</taxon>
        <taxon>Peracarida</taxon>
        <taxon>Isopoda</taxon>
        <taxon>Oniscidea</taxon>
        <taxon>Crinocheta</taxon>
        <taxon>Armadillidiidae</taxon>
        <taxon>Armadillidium</taxon>
    </lineage>
</organism>
<comment type="similarity">
    <text evidence="2">Belongs to the glycosyl hydrolase 13 family.</text>
</comment>
<accession>A0A5N5SW20</accession>
<evidence type="ECO:0000259" key="7">
    <source>
        <dbReference type="SMART" id="SM00642"/>
    </source>
</evidence>
<feature type="domain" description="Glycosyl hydrolase family 13 catalytic" evidence="7">
    <location>
        <begin position="429"/>
        <end position="772"/>
    </location>
</feature>
<feature type="region of interest" description="Disordered" evidence="6">
    <location>
        <begin position="408"/>
        <end position="427"/>
    </location>
</feature>
<dbReference type="Gene3D" id="3.20.20.80">
    <property type="entry name" value="Glycosidases"/>
    <property type="match status" value="4"/>
</dbReference>
<dbReference type="AlphaFoldDB" id="A0A5N5SW20"/>
<dbReference type="PANTHER" id="PTHR10357:SF179">
    <property type="entry name" value="NEUTRAL AND BASIC AMINO ACID TRANSPORT PROTEIN RBAT"/>
    <property type="match status" value="1"/>
</dbReference>
<evidence type="ECO:0000313" key="8">
    <source>
        <dbReference type="EMBL" id="KAB7498391.1"/>
    </source>
</evidence>
<feature type="region of interest" description="Disordered" evidence="6">
    <location>
        <begin position="730"/>
        <end position="754"/>
    </location>
</feature>
<evidence type="ECO:0000256" key="5">
    <source>
        <dbReference type="ARBA" id="ARBA00023295"/>
    </source>
</evidence>
<dbReference type="EC" id="3.2.1.20" evidence="3"/>
<keyword evidence="4" id="KW-0325">Glycoprotein</keyword>
<dbReference type="GO" id="GO:0004558">
    <property type="term" value="F:alpha-1,4-glucosidase activity"/>
    <property type="evidence" value="ECO:0007669"/>
    <property type="project" value="UniProtKB-EC"/>
</dbReference>
<keyword evidence="9" id="KW-1185">Reference proteome</keyword>
<name>A0A5N5SW20_9CRUS</name>
<evidence type="ECO:0000256" key="6">
    <source>
        <dbReference type="SAM" id="MobiDB-lite"/>
    </source>
</evidence>
<dbReference type="PANTHER" id="PTHR10357">
    <property type="entry name" value="ALPHA-AMYLASE FAMILY MEMBER"/>
    <property type="match status" value="1"/>
</dbReference>
<feature type="compositionally biased region" description="Basic and acidic residues" evidence="6">
    <location>
        <begin position="740"/>
        <end position="750"/>
    </location>
</feature>
<comment type="catalytic activity">
    <reaction evidence="1">
        <text>Hydrolysis of terminal, non-reducing (1-&gt;4)-linked alpha-D-glucose residues with release of alpha-D-glucose.</text>
        <dbReference type="EC" id="3.2.1.20"/>
    </reaction>
</comment>